<feature type="non-terminal residue" evidence="2">
    <location>
        <position position="61"/>
    </location>
</feature>
<evidence type="ECO:0000313" key="2">
    <source>
        <dbReference type="EMBL" id="KAL0012586.1"/>
    </source>
</evidence>
<keyword evidence="1" id="KW-1133">Transmembrane helix</keyword>
<evidence type="ECO:0000256" key="1">
    <source>
        <dbReference type="SAM" id="Phobius"/>
    </source>
</evidence>
<sequence length="61" mass="6865">MDRETEKETERATFLVQHHPSPAPLMPFDAIMLGALYLLLIATFPDSIRACFGHIDFTSNS</sequence>
<evidence type="ECO:0000313" key="3">
    <source>
        <dbReference type="Proteomes" id="UP001459277"/>
    </source>
</evidence>
<gene>
    <name evidence="2" type="ORF">SO802_007694</name>
</gene>
<comment type="caution">
    <text evidence="2">The sequence shown here is derived from an EMBL/GenBank/DDBJ whole genome shotgun (WGS) entry which is preliminary data.</text>
</comment>
<feature type="transmembrane region" description="Helical" evidence="1">
    <location>
        <begin position="25"/>
        <end position="44"/>
    </location>
</feature>
<protein>
    <submittedName>
        <fullName evidence="2">Uncharacterized protein</fullName>
    </submittedName>
</protein>
<dbReference type="AlphaFoldDB" id="A0AAW2DUD6"/>
<accession>A0AAW2DUD6</accession>
<reference evidence="2 3" key="1">
    <citation type="submission" date="2024-01" db="EMBL/GenBank/DDBJ databases">
        <title>A telomere-to-telomere, gap-free genome of sweet tea (Lithocarpus litseifolius).</title>
        <authorList>
            <person name="Zhou J."/>
        </authorList>
    </citation>
    <scope>NUCLEOTIDE SEQUENCE [LARGE SCALE GENOMIC DNA]</scope>
    <source>
        <strain evidence="2">Zhou-2022a</strain>
        <tissue evidence="2">Leaf</tissue>
    </source>
</reference>
<keyword evidence="1" id="KW-0472">Membrane</keyword>
<organism evidence="2 3">
    <name type="scientific">Lithocarpus litseifolius</name>
    <dbReference type="NCBI Taxonomy" id="425828"/>
    <lineage>
        <taxon>Eukaryota</taxon>
        <taxon>Viridiplantae</taxon>
        <taxon>Streptophyta</taxon>
        <taxon>Embryophyta</taxon>
        <taxon>Tracheophyta</taxon>
        <taxon>Spermatophyta</taxon>
        <taxon>Magnoliopsida</taxon>
        <taxon>eudicotyledons</taxon>
        <taxon>Gunneridae</taxon>
        <taxon>Pentapetalae</taxon>
        <taxon>rosids</taxon>
        <taxon>fabids</taxon>
        <taxon>Fagales</taxon>
        <taxon>Fagaceae</taxon>
        <taxon>Lithocarpus</taxon>
    </lineage>
</organism>
<dbReference type="EMBL" id="JAZDWU010000002">
    <property type="protein sequence ID" value="KAL0012586.1"/>
    <property type="molecule type" value="Genomic_DNA"/>
</dbReference>
<name>A0AAW2DUD6_9ROSI</name>
<dbReference type="Proteomes" id="UP001459277">
    <property type="component" value="Unassembled WGS sequence"/>
</dbReference>
<keyword evidence="1" id="KW-0812">Transmembrane</keyword>
<keyword evidence="3" id="KW-1185">Reference proteome</keyword>
<proteinExistence type="predicted"/>